<evidence type="ECO:0000313" key="1">
    <source>
        <dbReference type="EMBL" id="WNQ13191.1"/>
    </source>
</evidence>
<dbReference type="Proteomes" id="UP001305702">
    <property type="component" value="Chromosome"/>
</dbReference>
<dbReference type="InterPro" id="IPR015943">
    <property type="entry name" value="WD40/YVTN_repeat-like_dom_sf"/>
</dbReference>
<dbReference type="SUPFAM" id="SSF50998">
    <property type="entry name" value="Quinoprotein alcohol dehydrogenase-like"/>
    <property type="match status" value="1"/>
</dbReference>
<dbReference type="EMBL" id="CP130318">
    <property type="protein sequence ID" value="WNQ13191.1"/>
    <property type="molecule type" value="Genomic_DNA"/>
</dbReference>
<reference evidence="1 2" key="1">
    <citation type="submission" date="2022-02" db="EMBL/GenBank/DDBJ databases">
        <title>Paenibacillus sp. MBLB1776 Whole Genome Shotgun Sequencing.</title>
        <authorList>
            <person name="Hwang C.Y."/>
            <person name="Cho E.-S."/>
            <person name="Seo M.-J."/>
        </authorList>
    </citation>
    <scope>NUCLEOTIDE SEQUENCE [LARGE SCALE GENOMIC DNA]</scope>
    <source>
        <strain evidence="1 2">MBLB1776</strain>
    </source>
</reference>
<gene>
    <name evidence="1" type="ORF">MJA45_09260</name>
</gene>
<sequence>MFKDLGAPVKEGALLNPGYTVGRDENGQLNCIYISLTQYEYSVLLLKYNVDTRETTAYRAENDPHLEAKQGAWGIASVDKRVYLGTYYQGHLLRYDAELDEMVDLGQAVPGEEYIWSLAHGNGKLYGGTYPGGKLFAVDLSTEKVSDLGAFEEGLVYCRQVKVRHDGKVIASLGTKQVKVGIYDPISGEKQVIPVPETTTGFAAMTQDDNGNVYVTSPNSGACYLVEGYDLVRVDQIGPIGRPRLSEGRTVVSVSNTQIIIEDERGLQEVHELTYESGGLMLWMVHKGPDDKIYGSSALPLRMFRYDPDTGESAKLGNPTPSTGGEIYSMANWNGKLYVASYTGCYISVYDPGRPWDPGKEAGNNPREIGVIGEKQNRPISMIPGEDGNLYIASVPDYGEVSGALTRFNPQTEQFTVWRGIVDEQSVYVLDSIPGTRYLCAATTNEVGTGAVTPTRDARLFLWDLDQEKKVQEIYPVEGAKKIVSIKHKDGLIYGLTGNGILFAYDYVKEQMVWQKDLPIQHAIWPGMDITDRNIIYGAGDNKLFRYDRQTDDYSVVAETKGWVLGFHMDKENRKIYCTPAARLYCYDIED</sequence>
<dbReference type="RefSeq" id="WP_315606971.1">
    <property type="nucleotide sequence ID" value="NZ_CP130318.1"/>
</dbReference>
<protein>
    <recommendedName>
        <fullName evidence="3">WD40 repeat domain-containing protein</fullName>
    </recommendedName>
</protein>
<dbReference type="KEGG" id="paun:MJA45_09260"/>
<proteinExistence type="predicted"/>
<dbReference type="SUPFAM" id="SSF69304">
    <property type="entry name" value="Tricorn protease N-terminal domain"/>
    <property type="match status" value="1"/>
</dbReference>
<keyword evidence="2" id="KW-1185">Reference proteome</keyword>
<dbReference type="Gene3D" id="2.130.10.10">
    <property type="entry name" value="YVTN repeat-like/Quinoprotein amine dehydrogenase"/>
    <property type="match status" value="1"/>
</dbReference>
<dbReference type="AlphaFoldDB" id="A0AA96LG39"/>
<evidence type="ECO:0008006" key="3">
    <source>
        <dbReference type="Google" id="ProtNLM"/>
    </source>
</evidence>
<accession>A0AA96LG39</accession>
<dbReference type="InterPro" id="IPR011047">
    <property type="entry name" value="Quinoprotein_ADH-like_sf"/>
</dbReference>
<evidence type="ECO:0000313" key="2">
    <source>
        <dbReference type="Proteomes" id="UP001305702"/>
    </source>
</evidence>
<name>A0AA96LG39_9BACL</name>
<organism evidence="1 2">
    <name type="scientific">Paenibacillus aurantius</name>
    <dbReference type="NCBI Taxonomy" id="2918900"/>
    <lineage>
        <taxon>Bacteria</taxon>
        <taxon>Bacillati</taxon>
        <taxon>Bacillota</taxon>
        <taxon>Bacilli</taxon>
        <taxon>Bacillales</taxon>
        <taxon>Paenibacillaceae</taxon>
        <taxon>Paenibacillus</taxon>
    </lineage>
</organism>